<keyword evidence="5" id="KW-0798">TonB box</keyword>
<dbReference type="GO" id="GO:0044718">
    <property type="term" value="P:siderophore transmembrane transport"/>
    <property type="evidence" value="ECO:0007669"/>
    <property type="project" value="TreeGrafter"/>
</dbReference>
<dbReference type="Proteomes" id="UP000001351">
    <property type="component" value="Chromosome"/>
</dbReference>
<dbReference type="GO" id="GO:0009279">
    <property type="term" value="C:cell outer membrane"/>
    <property type="evidence" value="ECO:0007669"/>
    <property type="project" value="UniProtKB-SubCell"/>
</dbReference>
<keyword evidence="7 8" id="KW-0998">Cell outer membrane</keyword>
<evidence type="ECO:0000256" key="6">
    <source>
        <dbReference type="ARBA" id="ARBA00023136"/>
    </source>
</evidence>
<dbReference type="SUPFAM" id="SSF49464">
    <property type="entry name" value="Carboxypeptidase regulatory domain-like"/>
    <property type="match status" value="1"/>
</dbReference>
<dbReference type="AlphaFoldDB" id="Q095P1"/>
<dbReference type="eggNOG" id="COG4771">
    <property type="taxonomic scope" value="Bacteria"/>
</dbReference>
<dbReference type="InterPro" id="IPR057601">
    <property type="entry name" value="Oar-like_b-barrel"/>
</dbReference>
<keyword evidence="6 8" id="KW-0472">Membrane</keyword>
<comment type="similarity">
    <text evidence="8">Belongs to the TonB-dependent receptor family.</text>
</comment>
<dbReference type="Gene3D" id="2.60.40.1120">
    <property type="entry name" value="Carboxypeptidase-like, regulatory domain"/>
    <property type="match status" value="1"/>
</dbReference>
<dbReference type="InterPro" id="IPR008969">
    <property type="entry name" value="CarboxyPept-like_regulatory"/>
</dbReference>
<gene>
    <name evidence="12" type="primary">oar</name>
    <name evidence="12" type="ordered locus">STAUR_0543</name>
    <name evidence="13" type="ORF">STIAU_1661</name>
</gene>
<dbReference type="InterPro" id="IPR037066">
    <property type="entry name" value="Plug_dom_sf"/>
</dbReference>
<dbReference type="PANTHER" id="PTHR30069:SF46">
    <property type="entry name" value="OAR PROTEIN"/>
    <property type="match status" value="1"/>
</dbReference>
<dbReference type="Pfam" id="PF00593">
    <property type="entry name" value="TonB_dep_Rec_b-barrel"/>
    <property type="match status" value="1"/>
</dbReference>
<feature type="chain" id="PRO_5010840395" evidence="9">
    <location>
        <begin position="27"/>
        <end position="1033"/>
    </location>
</feature>
<evidence type="ECO:0000256" key="5">
    <source>
        <dbReference type="ARBA" id="ARBA00023077"/>
    </source>
</evidence>
<dbReference type="KEGG" id="sur:STAUR_0543"/>
<feature type="signal peptide" evidence="9">
    <location>
        <begin position="1"/>
        <end position="26"/>
    </location>
</feature>
<organism evidence="13 15">
    <name type="scientific">Stigmatella aurantiaca (strain DW4/3-1)</name>
    <dbReference type="NCBI Taxonomy" id="378806"/>
    <lineage>
        <taxon>Bacteria</taxon>
        <taxon>Pseudomonadati</taxon>
        <taxon>Myxococcota</taxon>
        <taxon>Myxococcia</taxon>
        <taxon>Myxococcales</taxon>
        <taxon>Cystobacterineae</taxon>
        <taxon>Archangiaceae</taxon>
        <taxon>Stigmatella</taxon>
    </lineage>
</organism>
<evidence type="ECO:0000259" key="10">
    <source>
        <dbReference type="Pfam" id="PF00593"/>
    </source>
</evidence>
<keyword evidence="4 8" id="KW-0812">Transmembrane</keyword>
<evidence type="ECO:0000256" key="7">
    <source>
        <dbReference type="ARBA" id="ARBA00023237"/>
    </source>
</evidence>
<evidence type="ECO:0000259" key="11">
    <source>
        <dbReference type="Pfam" id="PF25183"/>
    </source>
</evidence>
<accession>Q095P1</accession>
<name>Q095P1_STIAD</name>
<dbReference type="OrthoDB" id="9768147at2"/>
<dbReference type="Pfam" id="PF13620">
    <property type="entry name" value="CarboxypepD_reg"/>
    <property type="match status" value="1"/>
</dbReference>
<sequence length="1033" mass="112161">MIKRRNIQLSRFVALVMCFAGNVALAQGTSVLLGKIVDSATGAPLADAVITATSPNLQGEQVVLSDASGEYRIPQLPPGLYTLRFERDAFQPFVRDGIALRLDSSLRVNVELLPDGFVEEIAVVARAPTVDVGSASTGININESFIRNIAVVVPGGKGAAARSFEALAELAPGAHADTYGVSISGATSPENQYVLDGVSVNDPGFGINGSQLSVEFIREVNVISGGYLPEYGRATGGVLNAVTKSGSNEFHGSVFGNLSPGSLASSGREIQRTAGTVSGRSRLWNQGDFGADLGGPILKDKLWFYLGMAPSFSRFRLERNLDSIELGADGQPLRDEDGLVRTQRIPGSQRFFFADNRAFQYIGKLTYLVDSNHNLTVSVSGTPSTAGGPGRFSVSDRTGMSETDLINGLPESIATQKVNSSTDASLKWSSSFWDKRLLVDATLGWHHQEVSTRASDGTRAGSLEGLAGTPYVYWQRSPAHSVLEFESVADPSACGGTAEEARTRCPVQAYSTGGPARLSEADMDRFQGKLMGTLLLKAAGEHIVKAGMDMDRSGFDHVRAHGGGSMISESEDGTYFQDFHQYGYLLGPDQVQVLDSLHSVSHSTTVGAFVQDSWNVLDLVTVNVGLRYDTQTLEGNGKVGLILANQWSPRLGLIVDPTREGRSKLFVNYARYYEAVPLDLVDRSLSGEPQVRSHMDSSLCNPLEPGQLQGVCDTDAARLPFRDPLDPSRRWQTVGSGFTLVDPEIKPQSVDEFVVGGEYEVFPQTRAGLSYNRRSLNMVIEDMSRDGGLSYFVGNPGYGFAEKFTKPKRNFDAVTFFLQRNFSEGWLAQASYTWSSLRGNFEGLFRSDSGQLDPNINSDFDLISLLPNRNGPLPADRKHQIKVFGSREFNLSREVSLNLGLSYRGNSGTPYSYLGAHELYGPGEAYILPRGSAGRLPWVHRVDSRLAVSWKFTREVAAQVSLDVFNLLDLKTAVTYDQHYTYAAIRPIENGTPADLASLVDVKGRPVAVNQNFGKPLAYQAPRSARLGMRVSF</sequence>
<dbReference type="STRING" id="378806.STAUR_0543"/>
<evidence type="ECO:0000313" key="15">
    <source>
        <dbReference type="Proteomes" id="UP000032702"/>
    </source>
</evidence>
<dbReference type="SUPFAM" id="SSF56935">
    <property type="entry name" value="Porins"/>
    <property type="match status" value="1"/>
</dbReference>
<dbReference type="PROSITE" id="PS52016">
    <property type="entry name" value="TONB_DEPENDENT_REC_3"/>
    <property type="match status" value="1"/>
</dbReference>
<keyword evidence="14" id="KW-1185">Reference proteome</keyword>
<dbReference type="Proteomes" id="UP000032702">
    <property type="component" value="Unassembled WGS sequence"/>
</dbReference>
<dbReference type="GO" id="GO:0015344">
    <property type="term" value="F:siderophore uptake transmembrane transporter activity"/>
    <property type="evidence" value="ECO:0007669"/>
    <property type="project" value="TreeGrafter"/>
</dbReference>
<dbReference type="EMBL" id="CP002271">
    <property type="protein sequence ID" value="ADO68347.1"/>
    <property type="molecule type" value="Genomic_DNA"/>
</dbReference>
<dbReference type="Gene3D" id="2.40.170.20">
    <property type="entry name" value="TonB-dependent receptor, beta-barrel domain"/>
    <property type="match status" value="1"/>
</dbReference>
<evidence type="ECO:0000313" key="13">
    <source>
        <dbReference type="EMBL" id="EAU67435.1"/>
    </source>
</evidence>
<dbReference type="HOGENOM" id="CLU_006298_3_0_7"/>
<evidence type="ECO:0000313" key="12">
    <source>
        <dbReference type="EMBL" id="ADO68347.1"/>
    </source>
</evidence>
<evidence type="ECO:0000256" key="1">
    <source>
        <dbReference type="ARBA" id="ARBA00004571"/>
    </source>
</evidence>
<comment type="subcellular location">
    <subcellularLocation>
        <location evidence="1 8">Cell outer membrane</location>
        <topology evidence="1 8">Multi-pass membrane protein</topology>
    </subcellularLocation>
</comment>
<evidence type="ECO:0000313" key="14">
    <source>
        <dbReference type="Proteomes" id="UP000001351"/>
    </source>
</evidence>
<dbReference type="PATRIC" id="fig|378806.16.peg.6662"/>
<dbReference type="InterPro" id="IPR039426">
    <property type="entry name" value="TonB-dep_rcpt-like"/>
</dbReference>
<evidence type="ECO:0000256" key="8">
    <source>
        <dbReference type="PROSITE-ProRule" id="PRU01360"/>
    </source>
</evidence>
<keyword evidence="3 8" id="KW-1134">Transmembrane beta strand</keyword>
<proteinExistence type="inferred from homology"/>
<dbReference type="RefSeq" id="WP_002613009.1">
    <property type="nucleotide sequence ID" value="NC_014623.1"/>
</dbReference>
<dbReference type="EMBL" id="AAMD01000033">
    <property type="protein sequence ID" value="EAU67435.1"/>
    <property type="molecule type" value="Genomic_DNA"/>
</dbReference>
<dbReference type="InterPro" id="IPR036942">
    <property type="entry name" value="Beta-barrel_TonB_sf"/>
</dbReference>
<evidence type="ECO:0000256" key="3">
    <source>
        <dbReference type="ARBA" id="ARBA00022452"/>
    </source>
</evidence>
<keyword evidence="9" id="KW-0732">Signal</keyword>
<reference evidence="13 15" key="1">
    <citation type="submission" date="2006-04" db="EMBL/GenBank/DDBJ databases">
        <authorList>
            <person name="Nierman W.C."/>
        </authorList>
    </citation>
    <scope>NUCLEOTIDE SEQUENCE [LARGE SCALE GENOMIC DNA]</scope>
    <source>
        <strain evidence="13 15">DW4/3-1</strain>
    </source>
</reference>
<keyword evidence="2 8" id="KW-0813">Transport</keyword>
<evidence type="ECO:0000256" key="9">
    <source>
        <dbReference type="SAM" id="SignalP"/>
    </source>
</evidence>
<dbReference type="Gene3D" id="2.170.130.10">
    <property type="entry name" value="TonB-dependent receptor, plug domain"/>
    <property type="match status" value="1"/>
</dbReference>
<dbReference type="InterPro" id="IPR000531">
    <property type="entry name" value="Beta-barrel_TonB"/>
</dbReference>
<protein>
    <submittedName>
        <fullName evidence="12">Oar protein</fullName>
    </submittedName>
    <submittedName>
        <fullName evidence="13">Protein oar</fullName>
    </submittedName>
</protein>
<dbReference type="PANTHER" id="PTHR30069">
    <property type="entry name" value="TONB-DEPENDENT OUTER MEMBRANE RECEPTOR"/>
    <property type="match status" value="1"/>
</dbReference>
<reference evidence="12 14" key="2">
    <citation type="journal article" date="2011" name="Mol. Biol. Evol.">
        <title>Comparative genomic analysis of fruiting body formation in Myxococcales.</title>
        <authorList>
            <person name="Huntley S."/>
            <person name="Hamann N."/>
            <person name="Wegener-Feldbrugge S."/>
            <person name="Treuner-Lange A."/>
            <person name="Kube M."/>
            <person name="Reinhardt R."/>
            <person name="Klages S."/>
            <person name="Muller R."/>
            <person name="Ronning C.M."/>
            <person name="Nierman W.C."/>
            <person name="Sogaard-Andersen L."/>
        </authorList>
    </citation>
    <scope>NUCLEOTIDE SEQUENCE [LARGE SCALE GENOMIC DNA]</scope>
    <source>
        <strain evidence="12 14">DW4/3-1</strain>
    </source>
</reference>
<evidence type="ECO:0000256" key="4">
    <source>
        <dbReference type="ARBA" id="ARBA00022692"/>
    </source>
</evidence>
<feature type="domain" description="TonB-dependent transporter Oar-like beta-barrel" evidence="11">
    <location>
        <begin position="242"/>
        <end position="307"/>
    </location>
</feature>
<dbReference type="Pfam" id="PF25183">
    <property type="entry name" value="OMP_b-brl_4"/>
    <property type="match status" value="1"/>
</dbReference>
<feature type="domain" description="TonB-dependent receptor-like beta-barrel" evidence="10">
    <location>
        <begin position="569"/>
        <end position="967"/>
    </location>
</feature>
<evidence type="ECO:0000256" key="2">
    <source>
        <dbReference type="ARBA" id="ARBA00022448"/>
    </source>
</evidence>